<reference evidence="1 2" key="1">
    <citation type="submission" date="2019-02" db="EMBL/GenBank/DDBJ databases">
        <title>The genomic architecture of introgression among sibling species of bacteria.</title>
        <authorList>
            <person name="Cavassim M.I.A."/>
            <person name="Moeskjaer S."/>
            <person name="Moslemi C."/>
            <person name="Fields B."/>
            <person name="Bachmann A."/>
            <person name="Vilhjalmsson B."/>
            <person name="Schierup M.H."/>
            <person name="Young J.P.W."/>
            <person name="Andersen S.U."/>
        </authorList>
    </citation>
    <scope>NUCLEOTIDE SEQUENCE [LARGE SCALE GENOMIC DNA]</scope>
    <source>
        <strain evidence="1 2">SM92</strain>
    </source>
</reference>
<proteinExistence type="predicted"/>
<accession>A0AB38HZ91</accession>
<sequence>MRQRSANFSSLLKLEDSDGLVFSHPDKEAGVTDHFIDQDELRRLVRRSTSPLPVLQSRARTTRSS</sequence>
<name>A0AB38HZ91_9HYPH</name>
<gene>
    <name evidence="1" type="ORF">ELH40_01460</name>
</gene>
<comment type="caution">
    <text evidence="1">The sequence shown here is derived from an EMBL/GenBank/DDBJ whole genome shotgun (WGS) entry which is preliminary data.</text>
</comment>
<protein>
    <submittedName>
        <fullName evidence="1">Uncharacterized protein</fullName>
    </submittedName>
</protein>
<dbReference type="EMBL" id="SIMR01000001">
    <property type="protein sequence ID" value="TBC13683.1"/>
    <property type="molecule type" value="Genomic_DNA"/>
</dbReference>
<dbReference type="Proteomes" id="UP000294215">
    <property type="component" value="Unassembled WGS sequence"/>
</dbReference>
<evidence type="ECO:0000313" key="1">
    <source>
        <dbReference type="EMBL" id="TBC13683.1"/>
    </source>
</evidence>
<dbReference type="AlphaFoldDB" id="A0AB38HZ91"/>
<organism evidence="1 2">
    <name type="scientific">Rhizobium ruizarguesonis</name>
    <dbReference type="NCBI Taxonomy" id="2081791"/>
    <lineage>
        <taxon>Bacteria</taxon>
        <taxon>Pseudomonadati</taxon>
        <taxon>Pseudomonadota</taxon>
        <taxon>Alphaproteobacteria</taxon>
        <taxon>Hyphomicrobiales</taxon>
        <taxon>Rhizobiaceae</taxon>
        <taxon>Rhizobium/Agrobacterium group</taxon>
        <taxon>Rhizobium</taxon>
    </lineage>
</organism>
<evidence type="ECO:0000313" key="2">
    <source>
        <dbReference type="Proteomes" id="UP000294215"/>
    </source>
</evidence>